<organism evidence="1 2">
    <name type="scientific">Kyrpidia tusciae (strain DSM 2912 / NBRC 15312 / T2)</name>
    <name type="common">Bacillus tusciae</name>
    <dbReference type="NCBI Taxonomy" id="562970"/>
    <lineage>
        <taxon>Bacteria</taxon>
        <taxon>Bacillati</taxon>
        <taxon>Bacillota</taxon>
        <taxon>Bacilli</taxon>
        <taxon>Bacillales</taxon>
        <taxon>Alicyclobacillaceae</taxon>
        <taxon>Kyrpidia</taxon>
    </lineage>
</organism>
<dbReference type="Pfam" id="PF11536">
    <property type="entry name" value="DUF3226"/>
    <property type="match status" value="1"/>
</dbReference>
<dbReference type="OrthoDB" id="530493at2"/>
<name>D5WVM0_KYRT2</name>
<dbReference type="EMBL" id="CP002017">
    <property type="protein sequence ID" value="ADG07563.1"/>
    <property type="molecule type" value="Genomic_DNA"/>
</dbReference>
<accession>D5WVM0</accession>
<dbReference type="Proteomes" id="UP000002368">
    <property type="component" value="Chromosome"/>
</dbReference>
<protein>
    <submittedName>
        <fullName evidence="1">Uncharacterized protein</fullName>
    </submittedName>
</protein>
<evidence type="ECO:0000313" key="1">
    <source>
        <dbReference type="EMBL" id="ADG07563.1"/>
    </source>
</evidence>
<dbReference type="SUPFAM" id="SSF160945">
    <property type="entry name" value="PH0156-like"/>
    <property type="match status" value="1"/>
</dbReference>
<evidence type="ECO:0000313" key="2">
    <source>
        <dbReference type="Proteomes" id="UP000002368"/>
    </source>
</evidence>
<reference evidence="1 2" key="1">
    <citation type="journal article" date="2011" name="Stand. Genomic Sci.">
        <title>Complete genome sequence of the thermophilic, hydrogen-oxidizing Bacillus tusciae type strain (T2) and reclassification in the new genus, Kyrpidia gen. nov. as Kyrpidia tusciae comb. nov. and emendation of the family Alicyclobacillaceae da Costa and Rainey, 2010.</title>
        <authorList>
            <person name="Klenk H.P."/>
            <person name="Lapidus A."/>
            <person name="Chertkov O."/>
            <person name="Copeland A."/>
            <person name="Del Rio T.G."/>
            <person name="Nolan M."/>
            <person name="Lucas S."/>
            <person name="Chen F."/>
            <person name="Tice H."/>
            <person name="Cheng J.F."/>
            <person name="Han C."/>
            <person name="Bruce D."/>
            <person name="Goodwin L."/>
            <person name="Pitluck S."/>
            <person name="Pati A."/>
            <person name="Ivanova N."/>
            <person name="Mavromatis K."/>
            <person name="Daum C."/>
            <person name="Chen A."/>
            <person name="Palaniappan K."/>
            <person name="Chang Y.J."/>
            <person name="Land M."/>
            <person name="Hauser L."/>
            <person name="Jeffries C.D."/>
            <person name="Detter J.C."/>
            <person name="Rohde M."/>
            <person name="Abt B."/>
            <person name="Pukall R."/>
            <person name="Goker M."/>
            <person name="Bristow J."/>
            <person name="Markowitz V."/>
            <person name="Hugenholtz P."/>
            <person name="Eisen J.A."/>
        </authorList>
    </citation>
    <scope>NUCLEOTIDE SEQUENCE [LARGE SCALE GENOMIC DNA]</scope>
    <source>
        <strain evidence="1 2">DSM 2912</strain>
    </source>
</reference>
<dbReference type="HOGENOM" id="CLU_1264732_0_0_9"/>
<dbReference type="AlphaFoldDB" id="D5WVM0"/>
<keyword evidence="2" id="KW-1185">Reference proteome</keyword>
<dbReference type="InterPro" id="IPR024508">
    <property type="entry name" value="DUF3226"/>
</dbReference>
<dbReference type="STRING" id="562970.Btus_2928"/>
<dbReference type="KEGG" id="bts:Btus_2928"/>
<gene>
    <name evidence="1" type="ordered locus">Btus_2928</name>
</gene>
<dbReference type="eggNOG" id="ENOG50310W8">
    <property type="taxonomic scope" value="Bacteria"/>
</dbReference>
<proteinExistence type="predicted"/>
<sequence length="210" mass="23424">MGKVHFQSSRILLVEGKDDLHVVASLCNIHSVPKTFEVKDTEGIERLLDDFRVLIKKPSNKERLGIIVDADLDIEARWQSIRNMLLQAGYGSVPLQPEPSGTVIADPEGPVVGIWIMPNNSTSGILEDFVSFLVPPNDPLWSRAEECIGNLPTCSARFDEKDRSKARLHTWLAWQKEPGKPVGTAITMRYLDAGVPAVQELVIWLNRVFA</sequence>
<dbReference type="RefSeq" id="WP_013076844.1">
    <property type="nucleotide sequence ID" value="NC_014098.1"/>
</dbReference>